<reference evidence="2" key="8">
    <citation type="journal article" date="2018" name="J. ISSAAS">
        <title>In Silico Identification of Three Types of Integrative and Conjugative Elements (ICEs) in Elizabethkingia anophelis Strains Isolated from Around the World.</title>
        <authorList>
            <person name="Xu J."/>
            <person name="Pei D."/>
            <person name="Nicholson A."/>
            <person name="Lan Y."/>
            <person name="Xia Q."/>
        </authorList>
    </citation>
    <scope>NUCLEOTIDE SEQUENCE</scope>
</reference>
<reference evidence="2" key="2">
    <citation type="journal article" date="2014" name="PLoS ONE">
        <title>Insights from the genome annotation of Elizabethkingia anophelis from the malaria vector Anopheles gambiae.</title>
        <authorList>
            <person name="Kukutla P."/>
            <person name="Lindberg B.G."/>
            <person name="Pei D."/>
            <person name="Rayl M."/>
            <person name="Yu W."/>
            <person name="Steritz M."/>
            <person name="Faye I."/>
            <person name="Xu J."/>
        </authorList>
    </citation>
    <scope>NUCLEOTIDE SEQUENCE</scope>
</reference>
<reference evidence="2" key="3">
    <citation type="journal article" date="2016" name="Genome Announc.">
        <title>Complete Genome Sequences of Four Strains from the 2015-2016 Elizabethkingia anophelis Outbreak.</title>
        <authorList>
            <person name="Nicholson A.C."/>
            <person name="Whitney A.M."/>
            <person name="Emery B.D."/>
            <person name="Bell M.E."/>
            <person name="Gartin J.T."/>
            <person name="Humrighouse B.W."/>
            <person name="Loparev V.N."/>
            <person name="Batra D."/>
            <person name="Sheth M."/>
            <person name="Rowe L.A."/>
            <person name="Juieng P."/>
            <person name="Knipe K."/>
            <person name="Gulvik C."/>
            <person name="McQuiston J.R."/>
        </authorList>
    </citation>
    <scope>NUCLEOTIDE SEQUENCE</scope>
</reference>
<reference evidence="2" key="6">
    <citation type="journal article" date="2017" name="Nat. Commun.">
        <title>Evolutionary dynamics and genomic features of the Elizabethkingia anophelis 2015 to 2016 Wisconsin outbreak strain.</title>
        <authorList>
            <person name="Perrin A."/>
            <person name="Larsonneur E."/>
            <person name="Nicholson A.C."/>
            <person name="Edwards D.J."/>
            <person name="Gundlach K.M."/>
            <person name="Whitney A.M."/>
            <person name="Gulvik C.A."/>
            <person name="Bell M.E."/>
            <person name="Rendueles O."/>
            <person name="Cury J."/>
            <person name="Hugon P."/>
            <person name="Clermont D."/>
            <person name="Enouf V."/>
            <person name="Loparev V."/>
            <person name="Juieng P."/>
            <person name="Monson T."/>
            <person name="Warshauer D."/>
            <person name="Elbadawi L.I."/>
            <person name="Walters M.S."/>
            <person name="Crist M.B."/>
            <person name="Noble-Wang J."/>
            <person name="Borlaug G."/>
            <person name="Rocha E.P.C."/>
            <person name="Criscuolo A."/>
            <person name="Touchon M."/>
            <person name="Davis J.P."/>
            <person name="Holt K.E."/>
            <person name="McQuiston J.R."/>
            <person name="Brisse S."/>
        </authorList>
    </citation>
    <scope>NUCLEOTIDE SEQUENCE</scope>
</reference>
<reference evidence="2" key="7">
    <citation type="journal article" date="2017" name="Sci. Rep.">
        <title>Genomic features, phylogenetic relationships, and comparative genomics of Elizabethkingia anophelis strain EM361-97 isolated in Taiwan.</title>
        <authorList>
            <person name="Lin J.N."/>
            <person name="Lai C.H."/>
            <person name="Yang C.H."/>
            <person name="Huang Y.H."/>
            <person name="Lin H.H."/>
        </authorList>
    </citation>
    <scope>NUCLEOTIDE SEQUENCE</scope>
</reference>
<keyword evidence="1" id="KW-0472">Membrane</keyword>
<keyword evidence="1" id="KW-0812">Transmembrane</keyword>
<evidence type="ECO:0000313" key="2">
    <source>
        <dbReference type="EMBL" id="DAC74476.1"/>
    </source>
</evidence>
<feature type="transmembrane region" description="Helical" evidence="1">
    <location>
        <begin position="35"/>
        <end position="57"/>
    </location>
</feature>
<accession>A0A455ZCK0</accession>
<reference evidence="2" key="1">
    <citation type="journal article" date="2014" name="Genome Biol. Evol.">
        <title>Comparative genomic analysis of malaria mosquito vector-associated novel pathogen Elizabethkingia anophelis.</title>
        <authorList>
            <person name="Teo J."/>
            <person name="Tan S.Y."/>
            <person name="Liu Y."/>
            <person name="Tay M."/>
            <person name="Ding Y."/>
            <person name="Li Y."/>
            <person name="Kjelleberg S."/>
            <person name="Givskov M."/>
            <person name="Lin R.T."/>
            <person name="Yang L."/>
        </authorList>
    </citation>
    <scope>NUCLEOTIDE SEQUENCE</scope>
</reference>
<sequence>MFLCVHVHLYLIIYLFICRYTFIAAYSIWYDSATAHLYFFNYGLLYLGICLKTYIPFCIRNHSCMPKNVTVHFCLLICIKAYLILCRLIQSHTSLFS</sequence>
<proteinExistence type="predicted"/>
<name>A0A455ZCK0_9FLAO</name>
<keyword evidence="1" id="KW-1133">Transmembrane helix</keyword>
<organism evidence="2">
    <name type="scientific">Elizabethkingia anophelis</name>
    <dbReference type="NCBI Taxonomy" id="1117645"/>
    <lineage>
        <taxon>Bacteria</taxon>
        <taxon>Pseudomonadati</taxon>
        <taxon>Bacteroidota</taxon>
        <taxon>Flavobacteriia</taxon>
        <taxon>Flavobacteriales</taxon>
        <taxon>Weeksellaceae</taxon>
        <taxon>Elizabethkingia</taxon>
    </lineage>
</organism>
<feature type="transmembrane region" description="Helical" evidence="1">
    <location>
        <begin position="69"/>
        <end position="90"/>
    </location>
</feature>
<evidence type="ECO:0000256" key="1">
    <source>
        <dbReference type="SAM" id="Phobius"/>
    </source>
</evidence>
<protein>
    <submittedName>
        <fullName evidence="2">Uncharacterized protein</fullName>
    </submittedName>
</protein>
<dbReference type="AlphaFoldDB" id="A0A455ZCK0"/>
<reference evidence="2" key="4">
    <citation type="journal article" date="2016" name="Sci. Rep.">
        <title>Genomic epidemiology and global diversity of the emerging bacterial pathogen Elizabethkingia anophelis.</title>
        <authorList>
            <person name="Breurec S."/>
            <person name="Criscuolo A."/>
            <person name="Diancourt L."/>
            <person name="Rendueles O."/>
            <person name="Vandenbogaert M."/>
            <person name="Passet V."/>
            <person name="Caro V."/>
            <person name="Rocha E.P."/>
            <person name="Touchon M."/>
            <person name="Brisse S."/>
        </authorList>
    </citation>
    <scope>NUCLEOTIDE SEQUENCE</scope>
</reference>
<reference evidence="2" key="5">
    <citation type="journal article" date="2017" name="Genome Announc.">
        <title>Complete Circularized Genome Sequences of Four Strains of Elizabethkingia anophelis, Including Two Novel Strains Isolated from Wild-Caught Anopheles sinensis.</title>
        <authorList>
            <person name="Pei D."/>
            <person name="Nicholson A.C."/>
            <person name="Jiang J."/>
            <person name="Chen H."/>
            <person name="Whitney A.M."/>
            <person name="Villarma A."/>
            <person name="Bell M."/>
            <person name="Humrighouse B."/>
            <person name="Rowe L.A."/>
            <person name="Sheth M."/>
            <person name="Batra D."/>
            <person name="Juieng P."/>
            <person name="Loparev V.N."/>
            <person name="McQuiston J.R."/>
            <person name="Lan Y."/>
            <person name="Ma Y."/>
            <person name="Xu J."/>
        </authorList>
    </citation>
    <scope>NUCLEOTIDE SEQUENCE</scope>
</reference>
<dbReference type="EMBL" id="BK010590">
    <property type="protein sequence ID" value="DAC74476.1"/>
    <property type="molecule type" value="Genomic_DNA"/>
</dbReference>
<feature type="transmembrane region" description="Helical" evidence="1">
    <location>
        <begin position="7"/>
        <end position="29"/>
    </location>
</feature>